<dbReference type="Proteomes" id="UP000600449">
    <property type="component" value="Unassembled WGS sequence"/>
</dbReference>
<dbReference type="GO" id="GO:0016787">
    <property type="term" value="F:hydrolase activity"/>
    <property type="evidence" value="ECO:0007669"/>
    <property type="project" value="UniProtKB-KW"/>
</dbReference>
<keyword evidence="1" id="KW-0597">Phosphoprotein</keyword>
<proteinExistence type="predicted"/>
<reference evidence="6 7" key="1">
    <citation type="journal article" date="2014" name="Int. J. Syst. Evol. Microbiol.">
        <title>Complete genome sequence of Corynebacterium casei LMG S-19264T (=DSM 44701T), isolated from a smear-ripened cheese.</title>
        <authorList>
            <consortium name="US DOE Joint Genome Institute (JGI-PGF)"/>
            <person name="Walter F."/>
            <person name="Albersmeier A."/>
            <person name="Kalinowski J."/>
            <person name="Ruckert C."/>
        </authorList>
    </citation>
    <scope>NUCLEOTIDE SEQUENCE [LARGE SCALE GENOMIC DNA]</scope>
    <source>
        <strain evidence="6 7">CGMCC 1.9161</strain>
    </source>
</reference>
<dbReference type="InterPro" id="IPR008201">
    <property type="entry name" value="HepT-like"/>
</dbReference>
<evidence type="ECO:0000256" key="4">
    <source>
        <dbReference type="ARBA" id="ARBA00022741"/>
    </source>
</evidence>
<dbReference type="PANTHER" id="PTHR34139">
    <property type="entry name" value="UPF0331 PROTEIN MJ0127"/>
    <property type="match status" value="1"/>
</dbReference>
<evidence type="ECO:0000256" key="3">
    <source>
        <dbReference type="ARBA" id="ARBA00022722"/>
    </source>
</evidence>
<keyword evidence="7" id="KW-1185">Reference proteome</keyword>
<keyword evidence="3" id="KW-0540">Nuclease</keyword>
<evidence type="ECO:0000313" key="6">
    <source>
        <dbReference type="EMBL" id="GGK33941.1"/>
    </source>
</evidence>
<sequence length="119" mass="13377">MTHRSLDIVLDEMLDAIAQIERACAGKTVADLESDWVLARAIERGLEIVSEASRHLPDEVKARYPDIPWQAVRALGNVLLHEYHRVSGRIVWNVVTDDLPKLAETLKQIADGEKRPTAE</sequence>
<accession>A0A917Q7L6</accession>
<evidence type="ECO:0000313" key="7">
    <source>
        <dbReference type="Proteomes" id="UP000600449"/>
    </source>
</evidence>
<name>A0A917Q7L6_9HYPH</name>
<evidence type="ECO:0000256" key="2">
    <source>
        <dbReference type="ARBA" id="ARBA00022649"/>
    </source>
</evidence>
<organism evidence="6 7">
    <name type="scientific">Salinarimonas ramus</name>
    <dbReference type="NCBI Taxonomy" id="690164"/>
    <lineage>
        <taxon>Bacteria</taxon>
        <taxon>Pseudomonadati</taxon>
        <taxon>Pseudomonadota</taxon>
        <taxon>Alphaproteobacteria</taxon>
        <taxon>Hyphomicrobiales</taxon>
        <taxon>Salinarimonadaceae</taxon>
        <taxon>Salinarimonas</taxon>
    </lineage>
</organism>
<dbReference type="GO" id="GO:0000166">
    <property type="term" value="F:nucleotide binding"/>
    <property type="evidence" value="ECO:0007669"/>
    <property type="project" value="UniProtKB-KW"/>
</dbReference>
<dbReference type="AlphaFoldDB" id="A0A917Q7L6"/>
<evidence type="ECO:0000256" key="5">
    <source>
        <dbReference type="ARBA" id="ARBA00022801"/>
    </source>
</evidence>
<dbReference type="PANTHER" id="PTHR34139:SF1">
    <property type="entry name" value="RNASE MJ1380-RELATED"/>
    <property type="match status" value="1"/>
</dbReference>
<dbReference type="GO" id="GO:0110001">
    <property type="term" value="C:toxin-antitoxin complex"/>
    <property type="evidence" value="ECO:0007669"/>
    <property type="project" value="InterPro"/>
</dbReference>
<dbReference type="GO" id="GO:0004540">
    <property type="term" value="F:RNA nuclease activity"/>
    <property type="evidence" value="ECO:0007669"/>
    <property type="project" value="InterPro"/>
</dbReference>
<dbReference type="EMBL" id="BMMF01000005">
    <property type="protein sequence ID" value="GGK33941.1"/>
    <property type="molecule type" value="Genomic_DNA"/>
</dbReference>
<protein>
    <submittedName>
        <fullName evidence="6">DUF86 domain-containing protein</fullName>
    </submittedName>
</protein>
<dbReference type="InterPro" id="IPR051813">
    <property type="entry name" value="HepT_RNase_toxin"/>
</dbReference>
<dbReference type="Pfam" id="PF01934">
    <property type="entry name" value="HepT-like"/>
    <property type="match status" value="1"/>
</dbReference>
<evidence type="ECO:0000256" key="1">
    <source>
        <dbReference type="ARBA" id="ARBA00022553"/>
    </source>
</evidence>
<keyword evidence="2" id="KW-1277">Toxin-antitoxin system</keyword>
<gene>
    <name evidence="6" type="ORF">GCM10011322_20770</name>
</gene>
<keyword evidence="4" id="KW-0547">Nucleotide-binding</keyword>
<keyword evidence="5" id="KW-0378">Hydrolase</keyword>
<comment type="caution">
    <text evidence="6">The sequence shown here is derived from an EMBL/GenBank/DDBJ whole genome shotgun (WGS) entry which is preliminary data.</text>
</comment>